<dbReference type="AlphaFoldDB" id="A0A9P7UNN9"/>
<dbReference type="GO" id="GO:0006508">
    <property type="term" value="P:proteolysis"/>
    <property type="evidence" value="ECO:0007669"/>
    <property type="project" value="InterPro"/>
</dbReference>
<proteinExistence type="predicted"/>
<evidence type="ECO:0000256" key="1">
    <source>
        <dbReference type="ARBA" id="ARBA00022801"/>
    </source>
</evidence>
<comment type="caution">
    <text evidence="5">The sequence shown here is derived from an EMBL/GenBank/DDBJ whole genome shotgun (WGS) entry which is preliminary data.</text>
</comment>
<dbReference type="PANTHER" id="PTHR48081">
    <property type="entry name" value="AB HYDROLASE SUPERFAMILY PROTEIN C4A8.06C"/>
    <property type="match status" value="1"/>
</dbReference>
<evidence type="ECO:0008006" key="7">
    <source>
        <dbReference type="Google" id="ProtNLM"/>
    </source>
</evidence>
<feature type="domain" description="Peptidase S9 prolyl oligopeptidase catalytic" evidence="3">
    <location>
        <begin position="284"/>
        <end position="355"/>
    </location>
</feature>
<feature type="compositionally biased region" description="Low complexity" evidence="2">
    <location>
        <begin position="194"/>
        <end position="207"/>
    </location>
</feature>
<evidence type="ECO:0000259" key="4">
    <source>
        <dbReference type="Pfam" id="PF07859"/>
    </source>
</evidence>
<feature type="region of interest" description="Disordered" evidence="2">
    <location>
        <begin position="194"/>
        <end position="216"/>
    </location>
</feature>
<keyword evidence="1" id="KW-0378">Hydrolase</keyword>
<dbReference type="InterPro" id="IPR001375">
    <property type="entry name" value="Peptidase_S9_cat"/>
</dbReference>
<name>A0A9P7UNN9_9AGAR</name>
<dbReference type="InterPro" id="IPR029058">
    <property type="entry name" value="AB_hydrolase_fold"/>
</dbReference>
<dbReference type="KEGG" id="more:E1B28_012182"/>
<dbReference type="Gene3D" id="3.40.50.1820">
    <property type="entry name" value="alpha/beta hydrolase"/>
    <property type="match status" value="1"/>
</dbReference>
<accession>A0A9P7UNN9</accession>
<dbReference type="RefSeq" id="XP_043004631.1">
    <property type="nucleotide sequence ID" value="XM_043157264.1"/>
</dbReference>
<sequence>MQSDEPLTLVYKTCDSGPIRLDVHPPTEVISGVGAIVYFHGGGLTVGNRKSWFPTWLQKRVNQAGHLLICPDYRLLPTGGVTGHEILQDIRDLFAFIFGSEFEKALDKLQSKEGASSKLDPNRIAVAGTSSGGTCAYLAAIHIEPRPRAVLSMYGMGGDFLIPHYYTSKTTPFFRGRELLEPKKFTQYLYPSVSSEPSKSISESSLEYHPPTSPTPGYPANPHMLLSRLYLQLGSFLDYYTGQHHPSLSASLRETSYQNSEPGTRKLLPGNIDDRHSCLFPSLNVHPNWPPTLLVHGSEDSAVPVAESQHLHELLLAAGVSSELKVVEGKEHSFDYEPDAETKYQDLFDHIGRFLDTQLR</sequence>
<dbReference type="GeneID" id="66081257"/>
<evidence type="ECO:0000313" key="5">
    <source>
        <dbReference type="EMBL" id="KAG7088160.1"/>
    </source>
</evidence>
<evidence type="ECO:0000259" key="3">
    <source>
        <dbReference type="Pfam" id="PF00326"/>
    </source>
</evidence>
<dbReference type="GO" id="GO:0008236">
    <property type="term" value="F:serine-type peptidase activity"/>
    <property type="evidence" value="ECO:0007669"/>
    <property type="project" value="InterPro"/>
</dbReference>
<dbReference type="OrthoDB" id="19653at2759"/>
<dbReference type="Pfam" id="PF07859">
    <property type="entry name" value="Abhydrolase_3"/>
    <property type="match status" value="1"/>
</dbReference>
<dbReference type="PANTHER" id="PTHR48081:SF3">
    <property type="entry name" value="ALPHA_BETA HYDROLASE FOLD-3 DOMAIN-CONTAINING PROTEIN"/>
    <property type="match status" value="1"/>
</dbReference>
<gene>
    <name evidence="5" type="ORF">E1B28_012182</name>
</gene>
<dbReference type="InterPro" id="IPR013094">
    <property type="entry name" value="AB_hydrolase_3"/>
</dbReference>
<protein>
    <recommendedName>
        <fullName evidence="7">Alpha/beta-hydrolase</fullName>
    </recommendedName>
</protein>
<dbReference type="InterPro" id="IPR050300">
    <property type="entry name" value="GDXG_lipolytic_enzyme"/>
</dbReference>
<keyword evidence="6" id="KW-1185">Reference proteome</keyword>
<evidence type="ECO:0000256" key="2">
    <source>
        <dbReference type="SAM" id="MobiDB-lite"/>
    </source>
</evidence>
<dbReference type="Proteomes" id="UP001049176">
    <property type="component" value="Chromosome 8"/>
</dbReference>
<reference evidence="5" key="1">
    <citation type="journal article" date="2021" name="Genome Biol. Evol.">
        <title>The assembled and annotated genome of the fairy-ring fungus Marasmius oreades.</title>
        <authorList>
            <person name="Hiltunen M."/>
            <person name="Ament-Velasquez S.L."/>
            <person name="Johannesson H."/>
        </authorList>
    </citation>
    <scope>NUCLEOTIDE SEQUENCE</scope>
    <source>
        <strain evidence="5">03SP1</strain>
    </source>
</reference>
<dbReference type="Pfam" id="PF00326">
    <property type="entry name" value="Peptidase_S9"/>
    <property type="match status" value="1"/>
</dbReference>
<dbReference type="SUPFAM" id="SSF53474">
    <property type="entry name" value="alpha/beta-Hydrolases"/>
    <property type="match status" value="1"/>
</dbReference>
<dbReference type="EMBL" id="CM032188">
    <property type="protein sequence ID" value="KAG7088160.1"/>
    <property type="molecule type" value="Genomic_DNA"/>
</dbReference>
<evidence type="ECO:0000313" key="6">
    <source>
        <dbReference type="Proteomes" id="UP001049176"/>
    </source>
</evidence>
<feature type="domain" description="Alpha/beta hydrolase fold-3" evidence="4">
    <location>
        <begin position="36"/>
        <end position="158"/>
    </location>
</feature>
<organism evidence="5 6">
    <name type="scientific">Marasmius oreades</name>
    <name type="common">fairy-ring Marasmius</name>
    <dbReference type="NCBI Taxonomy" id="181124"/>
    <lineage>
        <taxon>Eukaryota</taxon>
        <taxon>Fungi</taxon>
        <taxon>Dikarya</taxon>
        <taxon>Basidiomycota</taxon>
        <taxon>Agaricomycotina</taxon>
        <taxon>Agaricomycetes</taxon>
        <taxon>Agaricomycetidae</taxon>
        <taxon>Agaricales</taxon>
        <taxon>Marasmiineae</taxon>
        <taxon>Marasmiaceae</taxon>
        <taxon>Marasmius</taxon>
    </lineage>
</organism>